<evidence type="ECO:0000256" key="1">
    <source>
        <dbReference type="SAM" id="MobiDB-lite"/>
    </source>
</evidence>
<organism evidence="2">
    <name type="scientific">Noctiluca scintillans</name>
    <name type="common">Sea sparkle</name>
    <name type="synonym">Red tide dinoflagellate</name>
    <dbReference type="NCBI Taxonomy" id="2966"/>
    <lineage>
        <taxon>Eukaryota</taxon>
        <taxon>Sar</taxon>
        <taxon>Alveolata</taxon>
        <taxon>Dinophyceae</taxon>
        <taxon>Noctilucales</taxon>
        <taxon>Noctilucaceae</taxon>
        <taxon>Noctiluca</taxon>
    </lineage>
</organism>
<protein>
    <recommendedName>
        <fullName evidence="3">PH domain-containing protein</fullName>
    </recommendedName>
</protein>
<feature type="region of interest" description="Disordered" evidence="1">
    <location>
        <begin position="185"/>
        <end position="214"/>
    </location>
</feature>
<feature type="region of interest" description="Disordered" evidence="1">
    <location>
        <begin position="111"/>
        <end position="134"/>
    </location>
</feature>
<feature type="region of interest" description="Disordered" evidence="1">
    <location>
        <begin position="463"/>
        <end position="536"/>
    </location>
</feature>
<dbReference type="AlphaFoldDB" id="A0A7S1A7L5"/>
<feature type="compositionally biased region" description="Basic residues" evidence="1">
    <location>
        <begin position="526"/>
        <end position="536"/>
    </location>
</feature>
<name>A0A7S1A7L5_NOCSC</name>
<dbReference type="EMBL" id="HBFQ01027005">
    <property type="protein sequence ID" value="CAD8844737.1"/>
    <property type="molecule type" value="Transcribed_RNA"/>
</dbReference>
<evidence type="ECO:0000313" key="2">
    <source>
        <dbReference type="EMBL" id="CAD8844737.1"/>
    </source>
</evidence>
<reference evidence="2" key="1">
    <citation type="submission" date="2021-01" db="EMBL/GenBank/DDBJ databases">
        <authorList>
            <person name="Corre E."/>
            <person name="Pelletier E."/>
            <person name="Niang G."/>
            <person name="Scheremetjew M."/>
            <person name="Finn R."/>
            <person name="Kale V."/>
            <person name="Holt S."/>
            <person name="Cochrane G."/>
            <person name="Meng A."/>
            <person name="Brown T."/>
            <person name="Cohen L."/>
        </authorList>
    </citation>
    <scope>NUCLEOTIDE SEQUENCE</scope>
</reference>
<gene>
    <name evidence="2" type="ORF">NSCI0253_LOCUS19087</name>
</gene>
<accession>A0A7S1A7L5</accession>
<feature type="region of interest" description="Disordered" evidence="1">
    <location>
        <begin position="298"/>
        <end position="336"/>
    </location>
</feature>
<feature type="compositionally biased region" description="Basic and acidic residues" evidence="1">
    <location>
        <begin position="319"/>
        <end position="333"/>
    </location>
</feature>
<sequence length="536" mass="59125">MASVDLSQVRALGAEHWARGFADRVEREYSDMTDGLIAENEQLENLVRLLASQVSERVDATSSWAELEELLQRCLHDRTQREERLQELQKKVQEMELEAQSLRRQLEDALGELRNDSRPADVEHETGGDLSRRLQQSERARAHEVHRAELVEARCALVETRCRQAVKRLEDELAAIRMDGLPKRRSAAVSRSSTPRCSVGHMPGALSPGGSKPSETAQVNALLAQLEVERELHRNHIAMYQRHLPVCDKNAPESAAPSLDTVSHSGRFDLDLGRADASCDADFGCMTIPPSLVGHWTRNASPNVSPPSSCANSPNHWTGQHEENSTSPNKDDLASDEEDYNWESYLERSVGGSFLKVFVGLSSDQLRIFGERSEREPVDRYPLGLFDRPAKLLETGTGSKRCFEVSVRRGPDGLLVFRCVSERRASQWVDAINHALCRGRHPAGLRLINVTPVRPLSISTVAAPTPADMSPVMSPVGDRGESGLSRTGHAASAQSLSPPAVGTANRERRASAESATVFRAGSRRGSTARKLLHSVR</sequence>
<proteinExistence type="predicted"/>
<feature type="compositionally biased region" description="Polar residues" evidence="1">
    <location>
        <begin position="298"/>
        <end position="318"/>
    </location>
</feature>
<evidence type="ECO:0008006" key="3">
    <source>
        <dbReference type="Google" id="ProtNLM"/>
    </source>
</evidence>
<dbReference type="SUPFAM" id="SSF50729">
    <property type="entry name" value="PH domain-like"/>
    <property type="match status" value="1"/>
</dbReference>